<dbReference type="KEGG" id="vg:55011261"/>
<name>A0A411AYV0_9CAUD</name>
<gene>
    <name evidence="1" type="primary">15</name>
    <name evidence="1" type="ORF">SEA_VASH_15</name>
</gene>
<reference evidence="1 2" key="1">
    <citation type="submission" date="2019-01" db="EMBL/GenBank/DDBJ databases">
        <authorList>
            <person name="Terrell S.O."/>
            <person name="Kelly J.L."/>
            <person name="Nayek S."/>
            <person name="Klug H.M."/>
            <person name="Layton S.R."/>
            <person name="Kim T."/>
            <person name="Hughes L.E."/>
            <person name="Garlena R.A."/>
            <person name="Russell D.A."/>
            <person name="Pope W.H."/>
            <person name="Jacobs-Sera D."/>
            <person name="Hatfull G.F."/>
        </authorList>
    </citation>
    <scope>NUCLEOTIDE SEQUENCE [LARGE SCALE GENOMIC DNA]</scope>
</reference>
<organism evidence="1 2">
    <name type="scientific">Streptomyces phage Vash</name>
    <dbReference type="NCBI Taxonomy" id="2510568"/>
    <lineage>
        <taxon>Viruses</taxon>
        <taxon>Duplodnaviria</taxon>
        <taxon>Heunggongvirae</taxon>
        <taxon>Uroviricota</taxon>
        <taxon>Caudoviricetes</taxon>
        <taxon>Colingsworthviridae</taxon>
        <taxon>Vashvirus</taxon>
        <taxon>Vashvirus vash</taxon>
    </lineage>
</organism>
<dbReference type="GeneID" id="55011261"/>
<dbReference type="Proteomes" id="UP000289278">
    <property type="component" value="Segment"/>
</dbReference>
<dbReference type="EMBL" id="MK450421">
    <property type="protein sequence ID" value="QAX93271.1"/>
    <property type="molecule type" value="Genomic_DNA"/>
</dbReference>
<evidence type="ECO:0000313" key="2">
    <source>
        <dbReference type="Proteomes" id="UP000289278"/>
    </source>
</evidence>
<sequence length="365" mass="39072">MPDFEVLQVEARTGDVIATLPVTGINYGETLNAAGTATIGMPLDAADPETLTPGRAALVVLRDGEPDWGGMLWTATADLNAGTLALNASGWHSYYGACYLGGWVPREDGGGRILGKWGGYKGTKDQALLLTDWIEWANDNGGIGTDTSRLTTTGKIRSREWGFSEFKNIAEAINELADEDGGFDFRYETYWANAARTRIGNRLLKSARVSMTFPTLTHRLDADVSQVSYDGSKLATRAWAFGADMGTGVKPYHSVVNDLDTPSLTQVVTYSDLKATADLVPKAAALAAVGRQVIAIPTLNLYPGVYDPASFVVGSHGTVNVDSGYVRLLEEFVITERRIDVDVNGTETAALSLASKEVFVSGDSS</sequence>
<keyword evidence="2" id="KW-1185">Reference proteome</keyword>
<protein>
    <submittedName>
        <fullName evidence="1">Minor tail protein</fullName>
    </submittedName>
</protein>
<proteinExistence type="predicted"/>
<evidence type="ECO:0000313" key="1">
    <source>
        <dbReference type="EMBL" id="QAX93271.1"/>
    </source>
</evidence>
<accession>A0A411AYV0</accession>
<dbReference type="RefSeq" id="YP_009819840.1">
    <property type="nucleotide sequence ID" value="NC_048154.1"/>
</dbReference>